<dbReference type="PROSITE" id="PS50280">
    <property type="entry name" value="SET"/>
    <property type="match status" value="1"/>
</dbReference>
<dbReference type="GO" id="GO:0005737">
    <property type="term" value="C:cytoplasm"/>
    <property type="evidence" value="ECO:0007669"/>
    <property type="project" value="UniProtKB-SubCell"/>
</dbReference>
<evidence type="ECO:0000256" key="4">
    <source>
        <dbReference type="ARBA" id="ARBA00022737"/>
    </source>
</evidence>
<keyword evidence="9" id="KW-0238">DNA-binding</keyword>
<evidence type="ECO:0000259" key="17">
    <source>
        <dbReference type="PROSITE" id="PS50280"/>
    </source>
</evidence>
<dbReference type="Pfam" id="PF00096">
    <property type="entry name" value="zf-C2H2"/>
    <property type="match status" value="3"/>
</dbReference>
<dbReference type="FunFam" id="3.30.160.60:FF:000262">
    <property type="entry name" value="PR domain zinc finger protein 1"/>
    <property type="match status" value="1"/>
</dbReference>
<dbReference type="GO" id="GO:0045165">
    <property type="term" value="P:cell fate commitment"/>
    <property type="evidence" value="ECO:0007669"/>
    <property type="project" value="UniProtKB-UniRule"/>
</dbReference>
<keyword evidence="2" id="KW-0399">Innate immunity</keyword>
<dbReference type="Gene3D" id="2.170.270.10">
    <property type="entry name" value="SET domain"/>
    <property type="match status" value="1"/>
</dbReference>
<evidence type="ECO:0000256" key="3">
    <source>
        <dbReference type="ARBA" id="ARBA00022723"/>
    </source>
</evidence>
<comment type="subcellular location">
    <subcellularLocation>
        <location evidence="13">Nucleus</location>
    </subcellularLocation>
    <subcellularLocation>
        <location evidence="13">Cytoplasm</location>
    </subcellularLocation>
</comment>
<dbReference type="PANTHER" id="PTHR16515">
    <property type="entry name" value="PR DOMAIN ZINC FINGER PROTEIN"/>
    <property type="match status" value="1"/>
</dbReference>
<evidence type="ECO:0000256" key="7">
    <source>
        <dbReference type="ARBA" id="ARBA00022859"/>
    </source>
</evidence>
<evidence type="ECO:0000256" key="1">
    <source>
        <dbReference type="ARBA" id="ARBA00006991"/>
    </source>
</evidence>
<keyword evidence="3" id="KW-0479">Metal-binding</keyword>
<dbReference type="FunFam" id="3.30.160.60:FF:000710">
    <property type="entry name" value="Zinc finger protein 768"/>
    <property type="match status" value="1"/>
</dbReference>
<comment type="similarity">
    <text evidence="1">Belongs to the krueppel C2H2-type zinc-finger protein family.</text>
</comment>
<keyword evidence="6" id="KW-0862">Zinc</keyword>
<dbReference type="Ensembl" id="ENSCCRT00015009955.1">
    <property type="protein sequence ID" value="ENSCCRP00015009590.1"/>
    <property type="gene ID" value="ENSCCRG00015004627.1"/>
</dbReference>
<feature type="region of interest" description="Disordered" evidence="15">
    <location>
        <begin position="1"/>
        <end position="22"/>
    </location>
</feature>
<dbReference type="FunFam" id="3.30.160.60:FF:001272">
    <property type="entry name" value="Zinc finger protein 683"/>
    <property type="match status" value="1"/>
</dbReference>
<keyword evidence="5 14" id="KW-0863">Zinc-finger</keyword>
<evidence type="ECO:0000313" key="19">
    <source>
        <dbReference type="Proteomes" id="UP000694700"/>
    </source>
</evidence>
<dbReference type="GO" id="GO:0002250">
    <property type="term" value="P:adaptive immune response"/>
    <property type="evidence" value="ECO:0007669"/>
    <property type="project" value="UniProtKB-KW"/>
</dbReference>
<feature type="domain" description="C2H2-type" evidence="16">
    <location>
        <begin position="420"/>
        <end position="447"/>
    </location>
</feature>
<dbReference type="Proteomes" id="UP000694700">
    <property type="component" value="Unplaced"/>
</dbReference>
<dbReference type="InterPro" id="IPR016608">
    <property type="entry name" value="PRDM1"/>
</dbReference>
<keyword evidence="10" id="KW-1064">Adaptive immunity</keyword>
<dbReference type="PANTHER" id="PTHR16515:SF64">
    <property type="entry name" value="PR DOMAIN ZINC FINGER PROTEIN 1"/>
    <property type="match status" value="1"/>
</dbReference>
<dbReference type="AlphaFoldDB" id="A0A8C1SKV5"/>
<evidence type="ECO:0000256" key="13">
    <source>
        <dbReference type="PIRNR" id="PIRNR013212"/>
    </source>
</evidence>
<dbReference type="FunFam" id="3.30.160.60:FF:000132">
    <property type="entry name" value="PR domain zinc finger protein 1"/>
    <property type="match status" value="1"/>
</dbReference>
<dbReference type="InterPro" id="IPR013087">
    <property type="entry name" value="Znf_C2H2_type"/>
</dbReference>
<evidence type="ECO:0000256" key="8">
    <source>
        <dbReference type="ARBA" id="ARBA00023015"/>
    </source>
</evidence>
<dbReference type="SUPFAM" id="SSF82199">
    <property type="entry name" value="SET domain"/>
    <property type="match status" value="1"/>
</dbReference>
<evidence type="ECO:0000256" key="5">
    <source>
        <dbReference type="ARBA" id="ARBA00022771"/>
    </source>
</evidence>
<evidence type="ECO:0000259" key="16">
    <source>
        <dbReference type="PROSITE" id="PS50157"/>
    </source>
</evidence>
<feature type="domain" description="C2H2-type" evidence="16">
    <location>
        <begin position="533"/>
        <end position="562"/>
    </location>
</feature>
<dbReference type="CDD" id="cd19187">
    <property type="entry name" value="PR-SET_PRDM1"/>
    <property type="match status" value="1"/>
</dbReference>
<dbReference type="Gene3D" id="3.30.160.60">
    <property type="entry name" value="Classic Zinc Finger"/>
    <property type="match status" value="4"/>
</dbReference>
<comment type="subunit">
    <text evidence="13">Interacts with PRMT5. Interacts with FBXO10. Interacts with FBXO11.</text>
</comment>
<dbReference type="PROSITE" id="PS00028">
    <property type="entry name" value="ZINC_FINGER_C2H2_1"/>
    <property type="match status" value="4"/>
</dbReference>
<keyword evidence="8" id="KW-0805">Transcription regulation</keyword>
<proteinExistence type="inferred from homology"/>
<keyword evidence="12" id="KW-0539">Nucleus</keyword>
<feature type="domain" description="C2H2-type" evidence="16">
    <location>
        <begin position="448"/>
        <end position="475"/>
    </location>
</feature>
<reference evidence="18" key="1">
    <citation type="submission" date="2025-08" db="UniProtKB">
        <authorList>
            <consortium name="Ensembl"/>
        </authorList>
    </citation>
    <scope>IDENTIFICATION</scope>
</reference>
<protein>
    <recommendedName>
        <fullName evidence="13">PR domain zinc finger protein 1</fullName>
        <ecNumber evidence="13">2.1.1.-</ecNumber>
    </recommendedName>
</protein>
<dbReference type="Pfam" id="PF21549">
    <property type="entry name" value="PRDM2_PR"/>
    <property type="match status" value="1"/>
</dbReference>
<evidence type="ECO:0000256" key="11">
    <source>
        <dbReference type="ARBA" id="ARBA00023163"/>
    </source>
</evidence>
<dbReference type="GO" id="GO:0008270">
    <property type="term" value="F:zinc ion binding"/>
    <property type="evidence" value="ECO:0007669"/>
    <property type="project" value="UniProtKB-KW"/>
</dbReference>
<feature type="region of interest" description="Disordered" evidence="15">
    <location>
        <begin position="352"/>
        <end position="381"/>
    </location>
</feature>
<evidence type="ECO:0000256" key="12">
    <source>
        <dbReference type="ARBA" id="ARBA00023242"/>
    </source>
</evidence>
<evidence type="ECO:0000256" key="2">
    <source>
        <dbReference type="ARBA" id="ARBA00022588"/>
    </source>
</evidence>
<sequence>EIKQDDRVTGQQQSRDDLTKDIEDTTASLEDMSEWREVDFALNCTYIVHDQASEPSFSIPKAMTSIPRNLTFQYSADNQVTGVFSKEYIPQGTRFGPLQGVIYTKENVPLQTNRKYFWRIYSGGHLHHFIDGYDVHRSNWMRYVNPARSLAEQNLVACQNGQEIFFYTIQPVEPKQELLVWYSPEFSQRLCGQQEQPDSLKPSESWALELSHIICKKIHNAVSPEPVHSPHPNQKEMNISIHPYPTLSPPQDLPLHLHGLYGHREGLISYPSLPSPRPLQAPYPLLPPYSPHYSRLLLPPYSPPFPSMLPSKGGLRYNGFLGSDGLPYHSIPQPGLLPVTLPYPAPLHGGLKERIPNTPPRGAPATPELSPQPKQSPQQTFQKPLSECEEAINLSLATPKTPGYKSLPYPLKKQNGKIKYECNVCLKTFSQLSNLKVHLRVHSGERPFQCNLCKKNFTQLAHLQKHHLVHTGEKPHECQVCHKRFSSTSNLKTHLRLHSGEKPYQCKLCGVKFTQYIHLKLHRRLHSSRDRPHSCQACTRGFIHHFSLNLHQRSGFCPAARPEILELRQAAEMVERFDASQEAEALPESAGEAQVDAALEKWLAKSLESGEGKEDVGFLKAFAVVPHGVTAMGHHQERASVVHFNHRPSIKTEEE</sequence>
<comment type="function">
    <text evidence="13">Transcription factor that mediates a transcriptional program in various innate and adaptive immune tissue-resident lymphocyte T cell types such as tissue-resident memory T (Trm), natural killer (trNK) and natural killer T (NKT) cells and negatively regulates gene expression of proteins that promote the egress of tissue-resident T-cell populations from non-lymphoid organs. Plays a role in the development, retention and long-term establishment of adaptive and innate tissue-resident lymphocyte T cell types in non-lymphoid organs, such as the skin and gut, but also in other nonbarrier tissues like liver and kidney, and therefore may provide immediate immunological protection against reactivating infections or viral reinfection. Binds specifically to the PRDI element in the promoter of the beta-interferon gene. Drives the maturation of B-lymphocytes into Ig secreting cells. Associates with the transcriptional repressor ZNF683 to chromatin at gene promoter regions.</text>
</comment>
<evidence type="ECO:0000256" key="9">
    <source>
        <dbReference type="ARBA" id="ARBA00023125"/>
    </source>
</evidence>
<accession>A0A8C1SKV5</accession>
<dbReference type="InterPro" id="IPR001214">
    <property type="entry name" value="SET_dom"/>
</dbReference>
<dbReference type="InterPro" id="IPR046341">
    <property type="entry name" value="SET_dom_sf"/>
</dbReference>
<comment type="similarity">
    <text evidence="13">Belongs to the class V-like SAM-binding methyltransferase superfamily.</text>
</comment>
<keyword evidence="4" id="KW-0677">Repeat</keyword>
<dbReference type="SMART" id="SM00317">
    <property type="entry name" value="SET"/>
    <property type="match status" value="1"/>
</dbReference>
<evidence type="ECO:0000313" key="18">
    <source>
        <dbReference type="Ensembl" id="ENSCCRP00015009590.1"/>
    </source>
</evidence>
<organism evidence="18 19">
    <name type="scientific">Cyprinus carpio</name>
    <name type="common">Common carp</name>
    <dbReference type="NCBI Taxonomy" id="7962"/>
    <lineage>
        <taxon>Eukaryota</taxon>
        <taxon>Metazoa</taxon>
        <taxon>Chordata</taxon>
        <taxon>Craniata</taxon>
        <taxon>Vertebrata</taxon>
        <taxon>Euteleostomi</taxon>
        <taxon>Actinopterygii</taxon>
        <taxon>Neopterygii</taxon>
        <taxon>Teleostei</taxon>
        <taxon>Ostariophysi</taxon>
        <taxon>Cypriniformes</taxon>
        <taxon>Cyprinidae</taxon>
        <taxon>Cyprininae</taxon>
        <taxon>Cyprinus</taxon>
    </lineage>
</organism>
<dbReference type="PIRSF" id="PIRSF013212">
    <property type="entry name" value="PRDM1"/>
    <property type="match status" value="1"/>
</dbReference>
<dbReference type="GO" id="GO:0051239">
    <property type="term" value="P:regulation of multicellular organismal process"/>
    <property type="evidence" value="ECO:0007669"/>
    <property type="project" value="UniProtKB-ARBA"/>
</dbReference>
<dbReference type="PROSITE" id="PS50157">
    <property type="entry name" value="ZINC_FINGER_C2H2_2"/>
    <property type="match status" value="5"/>
</dbReference>
<dbReference type="EC" id="2.1.1.-" evidence="13"/>
<dbReference type="GO" id="GO:0005634">
    <property type="term" value="C:nucleus"/>
    <property type="evidence" value="ECO:0007669"/>
    <property type="project" value="UniProtKB-SubCell"/>
</dbReference>
<dbReference type="InterPro" id="IPR050331">
    <property type="entry name" value="Zinc_finger"/>
</dbReference>
<evidence type="ECO:0000256" key="15">
    <source>
        <dbReference type="SAM" id="MobiDB-lite"/>
    </source>
</evidence>
<evidence type="ECO:0000256" key="6">
    <source>
        <dbReference type="ARBA" id="ARBA00022833"/>
    </source>
</evidence>
<dbReference type="GO" id="GO:0045087">
    <property type="term" value="P:innate immune response"/>
    <property type="evidence" value="ECO:0007669"/>
    <property type="project" value="UniProtKB-KW"/>
</dbReference>
<dbReference type="SMART" id="SM00355">
    <property type="entry name" value="ZnF_C2H2"/>
    <property type="match status" value="5"/>
</dbReference>
<keyword evidence="7" id="KW-0391">Immunity</keyword>
<feature type="domain" description="C2H2-type" evidence="16">
    <location>
        <begin position="476"/>
        <end position="503"/>
    </location>
</feature>
<feature type="domain" description="SET" evidence="17">
    <location>
        <begin position="68"/>
        <end position="183"/>
    </location>
</feature>
<evidence type="ECO:0000256" key="14">
    <source>
        <dbReference type="PROSITE-ProRule" id="PRU00042"/>
    </source>
</evidence>
<dbReference type="GO" id="GO:0001227">
    <property type="term" value="F:DNA-binding transcription repressor activity, RNA polymerase II-specific"/>
    <property type="evidence" value="ECO:0007669"/>
    <property type="project" value="InterPro"/>
</dbReference>
<evidence type="ECO:0000256" key="10">
    <source>
        <dbReference type="ARBA" id="ARBA00023130"/>
    </source>
</evidence>
<dbReference type="Pfam" id="PF13912">
    <property type="entry name" value="zf-C2H2_6"/>
    <property type="match status" value="1"/>
</dbReference>
<dbReference type="SUPFAM" id="SSF57667">
    <property type="entry name" value="beta-beta-alpha zinc fingers"/>
    <property type="match status" value="3"/>
</dbReference>
<dbReference type="InterPro" id="IPR044413">
    <property type="entry name" value="PRDM1_PR-SET"/>
</dbReference>
<name>A0A8C1SKV5_CYPCA</name>
<dbReference type="InterPro" id="IPR036236">
    <property type="entry name" value="Znf_C2H2_sf"/>
</dbReference>
<feature type="compositionally biased region" description="Polar residues" evidence="15">
    <location>
        <begin position="372"/>
        <end position="381"/>
    </location>
</feature>
<dbReference type="GO" id="GO:0002682">
    <property type="term" value="P:regulation of immune system process"/>
    <property type="evidence" value="ECO:0007669"/>
    <property type="project" value="UniProtKB-ARBA"/>
</dbReference>
<dbReference type="GO" id="GO:0000978">
    <property type="term" value="F:RNA polymerase II cis-regulatory region sequence-specific DNA binding"/>
    <property type="evidence" value="ECO:0007669"/>
    <property type="project" value="TreeGrafter"/>
</dbReference>
<feature type="domain" description="C2H2-type" evidence="16">
    <location>
        <begin position="504"/>
        <end position="531"/>
    </location>
</feature>
<keyword evidence="11" id="KW-0804">Transcription</keyword>